<name>A0A7J0E5M2_9ERIC</name>
<dbReference type="EMBL" id="BJWL01000001">
    <property type="protein sequence ID" value="GFY81562.1"/>
    <property type="molecule type" value="Genomic_DNA"/>
</dbReference>
<reference evidence="2 3" key="1">
    <citation type="submission" date="2019-07" db="EMBL/GenBank/DDBJ databases">
        <title>De Novo Assembly of kiwifruit Actinidia rufa.</title>
        <authorList>
            <person name="Sugita-Konishi S."/>
            <person name="Sato K."/>
            <person name="Mori E."/>
            <person name="Abe Y."/>
            <person name="Kisaki G."/>
            <person name="Hamano K."/>
            <person name="Suezawa K."/>
            <person name="Otani M."/>
            <person name="Fukuda T."/>
            <person name="Manabe T."/>
            <person name="Gomi K."/>
            <person name="Tabuchi M."/>
            <person name="Akimitsu K."/>
            <person name="Kataoka I."/>
        </authorList>
    </citation>
    <scope>NUCLEOTIDE SEQUENCE [LARGE SCALE GENOMIC DNA]</scope>
    <source>
        <strain evidence="3">cv. Fuchu</strain>
    </source>
</reference>
<dbReference type="Pfam" id="PF03732">
    <property type="entry name" value="Retrotrans_gag"/>
    <property type="match status" value="1"/>
</dbReference>
<dbReference type="OrthoDB" id="1939000at2759"/>
<comment type="caution">
    <text evidence="2">The sequence shown here is derived from an EMBL/GenBank/DDBJ whole genome shotgun (WGS) entry which is preliminary data.</text>
</comment>
<keyword evidence="3" id="KW-1185">Reference proteome</keyword>
<dbReference type="InterPro" id="IPR005162">
    <property type="entry name" value="Retrotrans_gag_dom"/>
</dbReference>
<proteinExistence type="predicted"/>
<protein>
    <recommendedName>
        <fullName evidence="1">Retrotransposon gag domain-containing protein</fullName>
    </recommendedName>
</protein>
<gene>
    <name evidence="2" type="ORF">Acr_01g0013710</name>
</gene>
<accession>A0A7J0E5M2</accession>
<evidence type="ECO:0000313" key="3">
    <source>
        <dbReference type="Proteomes" id="UP000585474"/>
    </source>
</evidence>
<dbReference type="AlphaFoldDB" id="A0A7J0E5M2"/>
<organism evidence="2 3">
    <name type="scientific">Actinidia rufa</name>
    <dbReference type="NCBI Taxonomy" id="165716"/>
    <lineage>
        <taxon>Eukaryota</taxon>
        <taxon>Viridiplantae</taxon>
        <taxon>Streptophyta</taxon>
        <taxon>Embryophyta</taxon>
        <taxon>Tracheophyta</taxon>
        <taxon>Spermatophyta</taxon>
        <taxon>Magnoliopsida</taxon>
        <taxon>eudicotyledons</taxon>
        <taxon>Gunneridae</taxon>
        <taxon>Pentapetalae</taxon>
        <taxon>asterids</taxon>
        <taxon>Ericales</taxon>
        <taxon>Actinidiaceae</taxon>
        <taxon>Actinidia</taxon>
    </lineage>
</organism>
<feature type="domain" description="Retrotransposon gag" evidence="1">
    <location>
        <begin position="3"/>
        <end position="69"/>
    </location>
</feature>
<evidence type="ECO:0000259" key="1">
    <source>
        <dbReference type="Pfam" id="PF03732"/>
    </source>
</evidence>
<dbReference type="Proteomes" id="UP000585474">
    <property type="component" value="Unassembled WGS sequence"/>
</dbReference>
<sequence length="124" mass="14066">MVETWGILKKELKDQFLPCNSSWVARELLRGLRHTGSVRDYVKEFSSLLLDIMDMSEEDKIFNFMAGLQNWAQLELRRLGVKNMSSAIAVADGLLDYNLGNPSTSEFTENKSGGKMFEIQTKGK</sequence>
<evidence type="ECO:0000313" key="2">
    <source>
        <dbReference type="EMBL" id="GFY81562.1"/>
    </source>
</evidence>